<dbReference type="EMBL" id="FOYX01000001">
    <property type="protein sequence ID" value="SFR62781.1"/>
    <property type="molecule type" value="Genomic_DNA"/>
</dbReference>
<evidence type="ECO:0000313" key="5">
    <source>
        <dbReference type="Proteomes" id="UP000199462"/>
    </source>
</evidence>
<protein>
    <submittedName>
        <fullName evidence="4">BlaR1 peptidase M56</fullName>
    </submittedName>
</protein>
<dbReference type="InterPro" id="IPR008756">
    <property type="entry name" value="Peptidase_M56"/>
</dbReference>
<keyword evidence="2" id="KW-1133">Transmembrane helix</keyword>
<keyword evidence="2" id="KW-0472">Membrane</keyword>
<dbReference type="AlphaFoldDB" id="A0A1I6I7X2"/>
<proteinExistence type="predicted"/>
<evidence type="ECO:0000256" key="1">
    <source>
        <dbReference type="SAM" id="MobiDB-lite"/>
    </source>
</evidence>
<reference evidence="5" key="1">
    <citation type="submission" date="2016-10" db="EMBL/GenBank/DDBJ databases">
        <authorList>
            <person name="Varghese N."/>
            <person name="Submissions S."/>
        </authorList>
    </citation>
    <scope>NUCLEOTIDE SEQUENCE [LARGE SCALE GENOMIC DNA]</scope>
    <source>
        <strain evidence="5">DSM 19891</strain>
    </source>
</reference>
<keyword evidence="2" id="KW-0812">Transmembrane</keyword>
<dbReference type="InterPro" id="IPR052173">
    <property type="entry name" value="Beta-lactam_resp_regulator"/>
</dbReference>
<accession>A0A1I6I7X2</accession>
<feature type="domain" description="Peptidase M56" evidence="3">
    <location>
        <begin position="164"/>
        <end position="261"/>
    </location>
</feature>
<evidence type="ECO:0000256" key="2">
    <source>
        <dbReference type="SAM" id="Phobius"/>
    </source>
</evidence>
<feature type="compositionally biased region" description="Pro residues" evidence="1">
    <location>
        <begin position="561"/>
        <end position="571"/>
    </location>
</feature>
<gene>
    <name evidence="4" type="ORF">SAMN04488010_1264</name>
</gene>
<dbReference type="Pfam" id="PF05569">
    <property type="entry name" value="Peptidase_M56"/>
    <property type="match status" value="1"/>
</dbReference>
<name>A0A1I6I7X2_9FLAO</name>
<organism evidence="4 5">
    <name type="scientific">Maribacter stanieri</name>
    <dbReference type="NCBI Taxonomy" id="440514"/>
    <lineage>
        <taxon>Bacteria</taxon>
        <taxon>Pseudomonadati</taxon>
        <taxon>Bacteroidota</taxon>
        <taxon>Flavobacteriia</taxon>
        <taxon>Flavobacteriales</taxon>
        <taxon>Flavobacteriaceae</taxon>
        <taxon>Maribacter</taxon>
    </lineage>
</organism>
<feature type="transmembrane region" description="Helical" evidence="2">
    <location>
        <begin position="6"/>
        <end position="22"/>
    </location>
</feature>
<sequence>MIIFLLKSTACMAIFLTFYKVLLENESMHQFKRFFLIATLVSSFIIPSIVFTEYIEIEPSDVSTQVLAIEQNIENQNIAKEVAQSPLNWSLVFWTIYGIGVVGFGFRFIRHLIQLWSRIRNNPKLKQNSITNVLLKQQLPPHTFFNFIFLNKHKFETKSIPNSVLLHEETHALQKHSLDVLLIEFLQVLFWFNPVLYFFKKSIKLNHEFLADSAVLKNHEDQLNYQHTLLSYLSNGSYNVHQSVGIANAINYSSIKKRFIIMKKQTSKKGFLIRSLLLLPLLAIMLYGFSQKNIIAHKTIKDINIEITETGNLLVNDHPVLLENLSKEIFKINKNLEPYIIRNYLTANILYDENQYKLIERVQSEIQYTGITKIEHFSNKTSSINGHKPSVYNGKTVEEAKVIRRKNVFKEFELDIYNEPLLEIAWLEIKNENEIWFNDELIQFAELSEKLNSKYTAAINQKKLGVQIYTKEILDSVLIDSISKELRKLGTKSITVFNEKKEYQETATKTQMADYNILAKKYNTMISKGGNIRIMKSDVDKLTNIYEIMSDEQKISAQPFPDFPEPPPAPNAPLVHRGEKSDIPPPPSPNVKKEEISNIPPPPTPPSPLDYAIDMAKKGATFFYEGKEVSSDKAIDLLKKNKELNMESIAKNGKAEVRITKEPVTIK</sequence>
<feature type="transmembrane region" description="Helical" evidence="2">
    <location>
        <begin position="271"/>
        <end position="289"/>
    </location>
</feature>
<feature type="transmembrane region" description="Helical" evidence="2">
    <location>
        <begin position="34"/>
        <end position="55"/>
    </location>
</feature>
<dbReference type="CDD" id="cd07341">
    <property type="entry name" value="M56_BlaR1_MecR1_like"/>
    <property type="match status" value="1"/>
</dbReference>
<feature type="region of interest" description="Disordered" evidence="1">
    <location>
        <begin position="557"/>
        <end position="610"/>
    </location>
</feature>
<dbReference type="PANTHER" id="PTHR34978">
    <property type="entry name" value="POSSIBLE SENSOR-TRANSDUCER PROTEIN BLAR"/>
    <property type="match status" value="1"/>
</dbReference>
<evidence type="ECO:0000259" key="3">
    <source>
        <dbReference type="Pfam" id="PF05569"/>
    </source>
</evidence>
<feature type="compositionally biased region" description="Pro residues" evidence="1">
    <location>
        <begin position="599"/>
        <end position="608"/>
    </location>
</feature>
<feature type="transmembrane region" description="Helical" evidence="2">
    <location>
        <begin position="91"/>
        <end position="109"/>
    </location>
</feature>
<dbReference type="Proteomes" id="UP000199462">
    <property type="component" value="Unassembled WGS sequence"/>
</dbReference>
<dbReference type="PANTHER" id="PTHR34978:SF3">
    <property type="entry name" value="SLR0241 PROTEIN"/>
    <property type="match status" value="1"/>
</dbReference>
<keyword evidence="5" id="KW-1185">Reference proteome</keyword>
<evidence type="ECO:0000313" key="4">
    <source>
        <dbReference type="EMBL" id="SFR62781.1"/>
    </source>
</evidence>
<dbReference type="STRING" id="440514.SAMN04488010_1264"/>